<sequence length="167" mass="18851">MIGKMKYILYILLAFTAISCGIYNFTGGSTGDAKTFQVNFFRNDAPLVEPGLDRDFTIALQDLINNQTNLSLTDRNGDLVYEGEIVEFNITPMTATAGQTAAQNRVTIGVNVRFTNHKEDKKDFEKRFSFYYDYPAATQFNSVKGEAIPQIFERITQDIFNASLADW</sequence>
<protein>
    <recommendedName>
        <fullName evidence="4">Lipopolysaccharide-assembly</fullName>
    </recommendedName>
</protein>
<name>E4MS73_CAPOC</name>
<dbReference type="GO" id="GO:0019867">
    <property type="term" value="C:outer membrane"/>
    <property type="evidence" value="ECO:0007669"/>
    <property type="project" value="InterPro"/>
</dbReference>
<dbReference type="PROSITE" id="PS51257">
    <property type="entry name" value="PROKAR_LIPOPROTEIN"/>
    <property type="match status" value="1"/>
</dbReference>
<reference evidence="2 3" key="1">
    <citation type="submission" date="2010-10" db="EMBL/GenBank/DDBJ databases">
        <authorList>
            <person name="Muzny D."/>
            <person name="Qin X."/>
            <person name="Deng J."/>
            <person name="Jiang H."/>
            <person name="Liu Y."/>
            <person name="Qu J."/>
            <person name="Song X.-Z."/>
            <person name="Zhang L."/>
            <person name="Thornton R."/>
            <person name="Coyle M."/>
            <person name="Francisco L."/>
            <person name="Jackson L."/>
            <person name="Javaid M."/>
            <person name="Korchina V."/>
            <person name="Kovar C."/>
            <person name="Mata R."/>
            <person name="Mathew T."/>
            <person name="Ngo R."/>
            <person name="Nguyen L."/>
            <person name="Nguyen N."/>
            <person name="Okwuonu G."/>
            <person name="Ongeri F."/>
            <person name="Pham C."/>
            <person name="Simmons D."/>
            <person name="Wilczek-Boney K."/>
            <person name="Hale W."/>
            <person name="Jakkamsetti A."/>
            <person name="Pham P."/>
            <person name="Ruth R."/>
            <person name="San Lucas F."/>
            <person name="Warren J."/>
            <person name="Zhang J."/>
            <person name="Zhao Z."/>
            <person name="Zhou C."/>
            <person name="Zhu D."/>
            <person name="Lee S."/>
            <person name="Bess C."/>
            <person name="Blankenburg K."/>
            <person name="Forbes L."/>
            <person name="Fu Q."/>
            <person name="Gubbala S."/>
            <person name="Hirani K."/>
            <person name="Jayaseelan J.C."/>
            <person name="Lara F."/>
            <person name="Munidasa M."/>
            <person name="Palculict T."/>
            <person name="Patil S."/>
            <person name="Pu L.-L."/>
            <person name="Saada N."/>
            <person name="Tang L."/>
            <person name="Weissenberger G."/>
            <person name="Zhu Y."/>
            <person name="Hemphill L."/>
            <person name="Shang Y."/>
            <person name="Youmans B."/>
            <person name="Ayvaz T."/>
            <person name="Ross M."/>
            <person name="Santibanez J."/>
            <person name="Aqrawi P."/>
            <person name="Gross S."/>
            <person name="Joshi V."/>
            <person name="Fowler G."/>
            <person name="Nazareth L."/>
            <person name="Reid J."/>
            <person name="Worley K."/>
            <person name="Petrosino J."/>
            <person name="Highlander S."/>
            <person name="Gibbs R."/>
        </authorList>
    </citation>
    <scope>NUCLEOTIDE SEQUENCE [LARGE SCALE GENOMIC DNA]</scope>
    <source>
        <strain evidence="2 3">F0287</strain>
    </source>
</reference>
<evidence type="ECO:0008006" key="4">
    <source>
        <dbReference type="Google" id="ProtNLM"/>
    </source>
</evidence>
<dbReference type="GO" id="GO:0043165">
    <property type="term" value="P:Gram-negative-bacterium-type cell outer membrane assembly"/>
    <property type="evidence" value="ECO:0007669"/>
    <property type="project" value="InterPro"/>
</dbReference>
<accession>E4MS73</accession>
<proteinExistence type="predicted"/>
<dbReference type="InterPro" id="IPR007485">
    <property type="entry name" value="LPS_assembly_LptE"/>
</dbReference>
<dbReference type="Pfam" id="PF04390">
    <property type="entry name" value="LptE"/>
    <property type="match status" value="1"/>
</dbReference>
<keyword evidence="1" id="KW-1133">Transmembrane helix</keyword>
<keyword evidence="1" id="KW-0812">Transmembrane</keyword>
<dbReference type="AlphaFoldDB" id="E4MS73"/>
<dbReference type="Proteomes" id="UP000005391">
    <property type="component" value="Unassembled WGS sequence"/>
</dbReference>
<keyword evidence="1" id="KW-0472">Membrane</keyword>
<evidence type="ECO:0000313" key="3">
    <source>
        <dbReference type="Proteomes" id="UP000005391"/>
    </source>
</evidence>
<feature type="transmembrane region" description="Helical" evidence="1">
    <location>
        <begin position="7"/>
        <end position="25"/>
    </location>
</feature>
<dbReference type="EMBL" id="AEOH01000034">
    <property type="protein sequence ID" value="EFS97482.1"/>
    <property type="molecule type" value="Genomic_DNA"/>
</dbReference>
<evidence type="ECO:0000256" key="1">
    <source>
        <dbReference type="SAM" id="Phobius"/>
    </source>
</evidence>
<comment type="caution">
    <text evidence="2">The sequence shown here is derived from an EMBL/GenBank/DDBJ whole genome shotgun (WGS) entry which is preliminary data.</text>
</comment>
<organism evidence="2 3">
    <name type="scientific">Capnocytophaga ochracea F0287</name>
    <dbReference type="NCBI Taxonomy" id="873517"/>
    <lineage>
        <taxon>Bacteria</taxon>
        <taxon>Pseudomonadati</taxon>
        <taxon>Bacteroidota</taxon>
        <taxon>Flavobacteriia</taxon>
        <taxon>Flavobacteriales</taxon>
        <taxon>Flavobacteriaceae</taxon>
        <taxon>Capnocytophaga</taxon>
    </lineage>
</organism>
<dbReference type="eggNOG" id="ENOG5032RR7">
    <property type="taxonomic scope" value="Bacteria"/>
</dbReference>
<evidence type="ECO:0000313" key="2">
    <source>
        <dbReference type="EMBL" id="EFS97482.1"/>
    </source>
</evidence>
<dbReference type="HOGENOM" id="CLU_114082_1_1_10"/>
<gene>
    <name evidence="2" type="ORF">HMPREF1977_1233</name>
</gene>